<dbReference type="Proteomes" id="UP001165083">
    <property type="component" value="Unassembled WGS sequence"/>
</dbReference>
<evidence type="ECO:0000313" key="1">
    <source>
        <dbReference type="EMBL" id="GMF21523.1"/>
    </source>
</evidence>
<evidence type="ECO:0000313" key="2">
    <source>
        <dbReference type="Proteomes" id="UP001165083"/>
    </source>
</evidence>
<dbReference type="PANTHER" id="PTHR33266">
    <property type="entry name" value="CHROMOSOME 15, WHOLE GENOME SHOTGUN SEQUENCE"/>
    <property type="match status" value="1"/>
</dbReference>
<protein>
    <submittedName>
        <fullName evidence="1">Unnamed protein product</fullName>
    </submittedName>
</protein>
<gene>
    <name evidence="1" type="ORF">Plil01_000850300</name>
</gene>
<organism evidence="1 2">
    <name type="scientific">Phytophthora lilii</name>
    <dbReference type="NCBI Taxonomy" id="2077276"/>
    <lineage>
        <taxon>Eukaryota</taxon>
        <taxon>Sar</taxon>
        <taxon>Stramenopiles</taxon>
        <taxon>Oomycota</taxon>
        <taxon>Peronosporomycetes</taxon>
        <taxon>Peronosporales</taxon>
        <taxon>Peronosporaceae</taxon>
        <taxon>Phytophthora</taxon>
    </lineage>
</organism>
<dbReference type="EMBL" id="BSXW01000411">
    <property type="protein sequence ID" value="GMF21523.1"/>
    <property type="molecule type" value="Genomic_DNA"/>
</dbReference>
<sequence length="321" mass="35162">MGRPKWANTFTNLAVQHGLTPRGKSDCVNLAAMKLILGLNPAISDSYNKDTLFGVASMLCRLGVRLNSTSPFASRAIADFIAVLAYVSYDSEAYLTTGEVILDDALDTGGVGEMVARILLLAMDACVLKGRCFTDCIDAIGEFVSVESFLDVLGVDQMPIMSEGMTESNAKTKSTFSEWRSQWTDWHIGFTHFVQLILGPNEDTLWCLLGRQAAGIFPRGHDGAGLLIPMFWKQPSNVSSVATDEEEDEKTKEVKAKVSLMLVHVEENTTSTKTAMKRPQIADVNPLSLLPNRDVICMNMNVLQQEKHYASGAEEVNAMSL</sequence>
<keyword evidence="2" id="KW-1185">Reference proteome</keyword>
<dbReference type="AlphaFoldDB" id="A0A9W6TVW8"/>
<name>A0A9W6TVW8_9STRA</name>
<proteinExistence type="predicted"/>
<comment type="caution">
    <text evidence="1">The sequence shown here is derived from an EMBL/GenBank/DDBJ whole genome shotgun (WGS) entry which is preliminary data.</text>
</comment>
<accession>A0A9W6TVW8</accession>
<dbReference type="PANTHER" id="PTHR33266:SF1">
    <property type="entry name" value="F-BOX DOMAIN-CONTAINING PROTEIN"/>
    <property type="match status" value="1"/>
</dbReference>
<reference evidence="1" key="1">
    <citation type="submission" date="2023-04" db="EMBL/GenBank/DDBJ databases">
        <title>Phytophthora lilii NBRC 32176.</title>
        <authorList>
            <person name="Ichikawa N."/>
            <person name="Sato H."/>
            <person name="Tonouchi N."/>
        </authorList>
    </citation>
    <scope>NUCLEOTIDE SEQUENCE</scope>
    <source>
        <strain evidence="1">NBRC 32176</strain>
    </source>
</reference>